<evidence type="ECO:0000256" key="1">
    <source>
        <dbReference type="SAM" id="MobiDB-lite"/>
    </source>
</evidence>
<dbReference type="WBParaSite" id="HDID_0000026301-mRNA-1">
    <property type="protein sequence ID" value="HDID_0000026301-mRNA-1"/>
    <property type="gene ID" value="HDID_0000026301"/>
</dbReference>
<feature type="region of interest" description="Disordered" evidence="1">
    <location>
        <begin position="166"/>
        <end position="186"/>
    </location>
</feature>
<feature type="compositionally biased region" description="Low complexity" evidence="1">
    <location>
        <begin position="352"/>
        <end position="367"/>
    </location>
</feature>
<feature type="region of interest" description="Disordered" evidence="1">
    <location>
        <begin position="117"/>
        <end position="153"/>
    </location>
</feature>
<dbReference type="AlphaFoldDB" id="A0A158QBN9"/>
<dbReference type="OrthoDB" id="6288634at2759"/>
<reference evidence="2 3" key="2">
    <citation type="submission" date="2018-11" db="EMBL/GenBank/DDBJ databases">
        <authorList>
            <consortium name="Pathogen Informatics"/>
        </authorList>
    </citation>
    <scope>NUCLEOTIDE SEQUENCE [LARGE SCALE GENOMIC DNA]</scope>
</reference>
<feature type="compositionally biased region" description="Low complexity" evidence="1">
    <location>
        <begin position="969"/>
        <end position="984"/>
    </location>
</feature>
<feature type="compositionally biased region" description="Low complexity" evidence="1">
    <location>
        <begin position="993"/>
        <end position="1006"/>
    </location>
</feature>
<evidence type="ECO:0000313" key="4">
    <source>
        <dbReference type="WBParaSite" id="HDID_0000026301-mRNA-1"/>
    </source>
</evidence>
<feature type="region of interest" description="Disordered" evidence="1">
    <location>
        <begin position="330"/>
        <end position="376"/>
    </location>
</feature>
<name>A0A158QBN9_HYMDI</name>
<accession>A0A158QBN9</accession>
<protein>
    <submittedName>
        <fullName evidence="4">PAS domain-containing protein</fullName>
    </submittedName>
</protein>
<feature type="region of interest" description="Disordered" evidence="1">
    <location>
        <begin position="964"/>
        <end position="1012"/>
    </location>
</feature>
<organism evidence="4">
    <name type="scientific">Hymenolepis diminuta</name>
    <name type="common">Rat tapeworm</name>
    <dbReference type="NCBI Taxonomy" id="6216"/>
    <lineage>
        <taxon>Eukaryota</taxon>
        <taxon>Metazoa</taxon>
        <taxon>Spiralia</taxon>
        <taxon>Lophotrochozoa</taxon>
        <taxon>Platyhelminthes</taxon>
        <taxon>Cestoda</taxon>
        <taxon>Eucestoda</taxon>
        <taxon>Cyclophyllidea</taxon>
        <taxon>Hymenolepididae</taxon>
        <taxon>Hymenolepis</taxon>
    </lineage>
</organism>
<evidence type="ECO:0000313" key="3">
    <source>
        <dbReference type="Proteomes" id="UP000274504"/>
    </source>
</evidence>
<dbReference type="Proteomes" id="UP000274504">
    <property type="component" value="Unassembled WGS sequence"/>
</dbReference>
<reference evidence="4" key="1">
    <citation type="submission" date="2016-04" db="UniProtKB">
        <authorList>
            <consortium name="WormBaseParasite"/>
        </authorList>
    </citation>
    <scope>IDENTIFICATION</scope>
</reference>
<dbReference type="EMBL" id="UYSG01000032">
    <property type="protein sequence ID" value="VDL14454.1"/>
    <property type="molecule type" value="Genomic_DNA"/>
</dbReference>
<gene>
    <name evidence="2" type="ORF">HDID_LOCUS264</name>
</gene>
<sequence length="1053" mass="113248">MNAVEKDNRELAEISIVLSPFSPTQHQSSTATVAESTAAAITTTTSPASVQTPITGNLISIPMHLAPSRMVCLRATTQDCLSVTQTICPITSSPEAVTASIGHPIFISTSPNPTITPAPPSTAYSTSSNGSAFLGSDGDKISLDGRRKRPAPSIASARQNMVLDESGAAALSPREQRALRRKEKSRLAAKLRRNQESNILSCLLQALPVSLPDPSANSDGNSSSKSPPGLNLEKSGVIRMAGQTLFLYNSLSRLLGSKAMPFISLLSKSLFGLLVHPSDSTVVYATPPLAEAISWPWINLIGVNLDSLTDDGKVPSKPGETVRLRMLEQTGSTSKNSAHLSAHNRPTTPLRSPSHSPNSTVSNSTNSGGDQTSSLWSPHLYRSSKNGISSGASGTQLPTAGCGKTAPYLIVAKLIIKPKRDKRFNPGLANLCSCFAILRVPITKPEDVKQSSFDTVSTTPSSNTHLNLYLLQPTASLGLPKDSLETASSCSLLCSSQFGKATSSIPLSLNSTISPASTSSFHRSKGRYFFNRQRRLLMQTPPSNPASEDEVVTPRHLFCTVLDRNLNVKWIESSDSVKTSIFSSMTGQSFLDFISLDDLQTVSKLLTECAQQKVSLRTPSYRLRIPDVQLNGNQQWSGASKFIWVRSLLSISSETNIRCLHQPIGDVQLSGIQFYLHQPKSTPDKSCQREGRQLIGSSSSLSLGSTTTTTTTTTTAQVKRPIRVLKLQPQRPSLPQQPVQPTPTLQPINVTSSLPNTTSGPFLAPARDAQIIYDTTPCLTPQTIVTTPWVIYTRGISAPQAELVKPLTQMQPTAQTISKHPILSTSSLPPILTPQSAPPKLPAVTATPTAVQQNSSFSFLLPCECNDGPLLQHSNNKVPRLSPPHSLVEPIQNDKRPFAASSPALNLPDMLQELDPETLAMLENEDAKSDSLLTSLSFDDILSSISITPSSGDELNQEKAACPSGSFCSGESSPPSLPESFVSSASCNRTDQNHQTQSQQKQQSHQQSRDTSLLSDFEIDTDLPSDSDEFWDAFVTNVMNLPLDSSNLPMDVC</sequence>
<evidence type="ECO:0000313" key="2">
    <source>
        <dbReference type="EMBL" id="VDL14454.1"/>
    </source>
</evidence>
<proteinExistence type="predicted"/>
<feature type="compositionally biased region" description="Polar residues" evidence="1">
    <location>
        <begin position="330"/>
        <end position="351"/>
    </location>
</feature>